<feature type="region of interest" description="Disordered" evidence="5">
    <location>
        <begin position="1"/>
        <end position="25"/>
    </location>
</feature>
<dbReference type="GO" id="GO:0016987">
    <property type="term" value="F:sigma factor activity"/>
    <property type="evidence" value="ECO:0007669"/>
    <property type="project" value="UniProtKB-KW"/>
</dbReference>
<dbReference type="Pfam" id="PF08281">
    <property type="entry name" value="Sigma70_r4_2"/>
    <property type="match status" value="1"/>
</dbReference>
<evidence type="ECO:0000256" key="4">
    <source>
        <dbReference type="ARBA" id="ARBA00023163"/>
    </source>
</evidence>
<dbReference type="PANTHER" id="PTHR43133">
    <property type="entry name" value="RNA POLYMERASE ECF-TYPE SIGMA FACTO"/>
    <property type="match status" value="1"/>
</dbReference>
<dbReference type="InterPro" id="IPR014284">
    <property type="entry name" value="RNA_pol_sigma-70_dom"/>
</dbReference>
<dbReference type="GO" id="GO:0006352">
    <property type="term" value="P:DNA-templated transcription initiation"/>
    <property type="evidence" value="ECO:0007669"/>
    <property type="project" value="InterPro"/>
</dbReference>
<dbReference type="Pfam" id="PF22029">
    <property type="entry name" value="PhyR_sigma2"/>
    <property type="match status" value="1"/>
</dbReference>
<dbReference type="CDD" id="cd06171">
    <property type="entry name" value="Sigma70_r4"/>
    <property type="match status" value="1"/>
</dbReference>
<evidence type="ECO:0000313" key="9">
    <source>
        <dbReference type="Proteomes" id="UP000761264"/>
    </source>
</evidence>
<dbReference type="Proteomes" id="UP000761264">
    <property type="component" value="Unassembled WGS sequence"/>
</dbReference>
<dbReference type="InterPro" id="IPR013249">
    <property type="entry name" value="RNA_pol_sigma70_r4_t2"/>
</dbReference>
<dbReference type="Gene3D" id="1.10.10.10">
    <property type="entry name" value="Winged helix-like DNA-binding domain superfamily/Winged helix DNA-binding domain"/>
    <property type="match status" value="1"/>
</dbReference>
<reference evidence="8" key="1">
    <citation type="submission" date="2020-03" db="EMBL/GenBank/DDBJ databases">
        <title>Genome of Pelagibius litoralis DSM 21314T.</title>
        <authorList>
            <person name="Wang G."/>
        </authorList>
    </citation>
    <scope>NUCLEOTIDE SEQUENCE</scope>
    <source>
        <strain evidence="8">DSM 21314</strain>
    </source>
</reference>
<dbReference type="Gene3D" id="1.10.1740.10">
    <property type="match status" value="1"/>
</dbReference>
<dbReference type="InterPro" id="IPR013325">
    <property type="entry name" value="RNA_pol_sigma_r2"/>
</dbReference>
<sequence>MFLAGQDANTATLTRGRDNTRRQPAAGLARATIRPKSVPLKFQDSQASAAYLLLNRYENPRLRKSAIPREVEGVATAEPSVLEYLPGLRRYARALAGDPSEADDLVQECLSRALARRQKCSDIRNLRAYLFTILHNAHIDRLNERQRWNYNISDEFLENRLSRPASQPDRLALRDLAEALEKLPEEQRQTVLLVGYEGLSYKEAAATLDVPIGTIMSRLSRGREALRRLTSGAPMADLRKVK</sequence>
<organism evidence="8 9">
    <name type="scientific">Pelagibius litoralis</name>
    <dbReference type="NCBI Taxonomy" id="374515"/>
    <lineage>
        <taxon>Bacteria</taxon>
        <taxon>Pseudomonadati</taxon>
        <taxon>Pseudomonadota</taxon>
        <taxon>Alphaproteobacteria</taxon>
        <taxon>Rhodospirillales</taxon>
        <taxon>Rhodovibrionaceae</taxon>
        <taxon>Pelagibius</taxon>
    </lineage>
</organism>
<comment type="similarity">
    <text evidence="1">Belongs to the sigma-70 factor family. ECF subfamily.</text>
</comment>
<dbReference type="InterPro" id="IPR036388">
    <property type="entry name" value="WH-like_DNA-bd_sf"/>
</dbReference>
<feature type="domain" description="RNA polymerase sigma factor 70 region 4 type 2" evidence="6">
    <location>
        <begin position="174"/>
        <end position="226"/>
    </location>
</feature>
<dbReference type="GO" id="GO:0003677">
    <property type="term" value="F:DNA binding"/>
    <property type="evidence" value="ECO:0007669"/>
    <property type="project" value="InterPro"/>
</dbReference>
<proteinExistence type="inferred from homology"/>
<keyword evidence="4" id="KW-0804">Transcription</keyword>
<dbReference type="InterPro" id="IPR053866">
    <property type="entry name" value="PhyR_sigma2"/>
</dbReference>
<comment type="caution">
    <text evidence="8">The sequence shown here is derived from an EMBL/GenBank/DDBJ whole genome shotgun (WGS) entry which is preliminary data.</text>
</comment>
<dbReference type="EMBL" id="JAAQPH010000007">
    <property type="protein sequence ID" value="NIA69186.1"/>
    <property type="molecule type" value="Genomic_DNA"/>
</dbReference>
<evidence type="ECO:0000256" key="2">
    <source>
        <dbReference type="ARBA" id="ARBA00023015"/>
    </source>
</evidence>
<feature type="domain" description="PhyR sigma2" evidence="7">
    <location>
        <begin position="83"/>
        <end position="135"/>
    </location>
</feature>
<keyword evidence="9" id="KW-1185">Reference proteome</keyword>
<protein>
    <submittedName>
        <fullName evidence="8">Sigma-70 family RNA polymerase sigma factor</fullName>
    </submittedName>
</protein>
<evidence type="ECO:0000259" key="6">
    <source>
        <dbReference type="Pfam" id="PF08281"/>
    </source>
</evidence>
<dbReference type="PANTHER" id="PTHR43133:SF25">
    <property type="entry name" value="RNA POLYMERASE SIGMA FACTOR RFAY-RELATED"/>
    <property type="match status" value="1"/>
</dbReference>
<dbReference type="AlphaFoldDB" id="A0A967EXF1"/>
<evidence type="ECO:0000256" key="3">
    <source>
        <dbReference type="ARBA" id="ARBA00023082"/>
    </source>
</evidence>
<dbReference type="SUPFAM" id="SSF88946">
    <property type="entry name" value="Sigma2 domain of RNA polymerase sigma factors"/>
    <property type="match status" value="1"/>
</dbReference>
<dbReference type="NCBIfam" id="TIGR02937">
    <property type="entry name" value="sigma70-ECF"/>
    <property type="match status" value="1"/>
</dbReference>
<evidence type="ECO:0000256" key="5">
    <source>
        <dbReference type="SAM" id="MobiDB-lite"/>
    </source>
</evidence>
<keyword evidence="3" id="KW-0731">Sigma factor</keyword>
<dbReference type="InterPro" id="IPR039425">
    <property type="entry name" value="RNA_pol_sigma-70-like"/>
</dbReference>
<evidence type="ECO:0000259" key="7">
    <source>
        <dbReference type="Pfam" id="PF22029"/>
    </source>
</evidence>
<name>A0A967EXF1_9PROT</name>
<dbReference type="SUPFAM" id="SSF88659">
    <property type="entry name" value="Sigma3 and sigma4 domains of RNA polymerase sigma factors"/>
    <property type="match status" value="1"/>
</dbReference>
<evidence type="ECO:0000313" key="8">
    <source>
        <dbReference type="EMBL" id="NIA69186.1"/>
    </source>
</evidence>
<accession>A0A967EXF1</accession>
<keyword evidence="2" id="KW-0805">Transcription regulation</keyword>
<gene>
    <name evidence="8" type="ORF">HBA54_11355</name>
</gene>
<dbReference type="InterPro" id="IPR013324">
    <property type="entry name" value="RNA_pol_sigma_r3/r4-like"/>
</dbReference>
<evidence type="ECO:0000256" key="1">
    <source>
        <dbReference type="ARBA" id="ARBA00010641"/>
    </source>
</evidence>